<comment type="caution">
    <text evidence="2">The sequence shown here is derived from an EMBL/GenBank/DDBJ whole genome shotgun (WGS) entry which is preliminary data.</text>
</comment>
<sequence>MSQAASYKTSRDHRLDPSPSAFVASPHQPYGMGYTVSDFADTPAQYGTPPAYYDFLSGPSPTATQAEAAAHEPSPPPPPQRPARTVRPPPCGTEHGLRLILEVRGIGTLSSRVTKLVAQTTSLFWPLNEVHFVSNSSGNWSPRDLPPHRRVGPHSRPVPLRPEPLIRDRWKINLIHLFPCRHTVHRMHIRSPLYTNCSTSGNDMPTRTMELLETTAVTRSLPQPHPVHCLMRPHYRNHLIHNKNSRPMIAAGHTHLRQVILVLLDLRKQKLGPNITRSYLGMCLVALPNP</sequence>
<protein>
    <submittedName>
        <fullName evidence="2">Uncharacterized protein</fullName>
    </submittedName>
</protein>
<name>A0ABU6SGX7_9FABA</name>
<feature type="region of interest" description="Disordered" evidence="1">
    <location>
        <begin position="137"/>
        <end position="156"/>
    </location>
</feature>
<gene>
    <name evidence="2" type="ORF">PIB30_047338</name>
</gene>
<evidence type="ECO:0000256" key="1">
    <source>
        <dbReference type="SAM" id="MobiDB-lite"/>
    </source>
</evidence>
<dbReference type="Proteomes" id="UP001341840">
    <property type="component" value="Unassembled WGS sequence"/>
</dbReference>
<reference evidence="2 3" key="1">
    <citation type="journal article" date="2023" name="Plants (Basel)">
        <title>Bridging the Gap: Combining Genomics and Transcriptomics Approaches to Understand Stylosanthes scabra, an Orphan Legume from the Brazilian Caatinga.</title>
        <authorList>
            <person name="Ferreira-Neto J.R.C."/>
            <person name="da Silva M.D."/>
            <person name="Binneck E."/>
            <person name="de Melo N.F."/>
            <person name="da Silva R.H."/>
            <person name="de Melo A.L.T.M."/>
            <person name="Pandolfi V."/>
            <person name="Bustamante F.O."/>
            <person name="Brasileiro-Vidal A.C."/>
            <person name="Benko-Iseppon A.M."/>
        </authorList>
    </citation>
    <scope>NUCLEOTIDE SEQUENCE [LARGE SCALE GENOMIC DNA]</scope>
    <source>
        <tissue evidence="2">Leaves</tissue>
    </source>
</reference>
<dbReference type="EMBL" id="JASCZI010060717">
    <property type="protein sequence ID" value="MED6135522.1"/>
    <property type="molecule type" value="Genomic_DNA"/>
</dbReference>
<feature type="compositionally biased region" description="Pro residues" evidence="1">
    <location>
        <begin position="73"/>
        <end position="88"/>
    </location>
</feature>
<organism evidence="2 3">
    <name type="scientific">Stylosanthes scabra</name>
    <dbReference type="NCBI Taxonomy" id="79078"/>
    <lineage>
        <taxon>Eukaryota</taxon>
        <taxon>Viridiplantae</taxon>
        <taxon>Streptophyta</taxon>
        <taxon>Embryophyta</taxon>
        <taxon>Tracheophyta</taxon>
        <taxon>Spermatophyta</taxon>
        <taxon>Magnoliopsida</taxon>
        <taxon>eudicotyledons</taxon>
        <taxon>Gunneridae</taxon>
        <taxon>Pentapetalae</taxon>
        <taxon>rosids</taxon>
        <taxon>fabids</taxon>
        <taxon>Fabales</taxon>
        <taxon>Fabaceae</taxon>
        <taxon>Papilionoideae</taxon>
        <taxon>50 kb inversion clade</taxon>
        <taxon>dalbergioids sensu lato</taxon>
        <taxon>Dalbergieae</taxon>
        <taxon>Pterocarpus clade</taxon>
        <taxon>Stylosanthes</taxon>
    </lineage>
</organism>
<accession>A0ABU6SGX7</accession>
<feature type="region of interest" description="Disordered" evidence="1">
    <location>
        <begin position="1"/>
        <end position="27"/>
    </location>
</feature>
<keyword evidence="3" id="KW-1185">Reference proteome</keyword>
<proteinExistence type="predicted"/>
<evidence type="ECO:0000313" key="3">
    <source>
        <dbReference type="Proteomes" id="UP001341840"/>
    </source>
</evidence>
<evidence type="ECO:0000313" key="2">
    <source>
        <dbReference type="EMBL" id="MED6135522.1"/>
    </source>
</evidence>
<feature type="region of interest" description="Disordered" evidence="1">
    <location>
        <begin position="50"/>
        <end position="88"/>
    </location>
</feature>